<dbReference type="PANTHER" id="PTHR46796:SF12">
    <property type="entry name" value="HTH-TYPE DNA-BINDING TRANSCRIPTIONAL ACTIVATOR EUTR"/>
    <property type="match status" value="1"/>
</dbReference>
<evidence type="ECO:0000313" key="8">
    <source>
        <dbReference type="Proteomes" id="UP000557344"/>
    </source>
</evidence>
<evidence type="ECO:0000313" key="7">
    <source>
        <dbReference type="Proteomes" id="UP000523431"/>
    </source>
</evidence>
<evidence type="ECO:0000256" key="2">
    <source>
        <dbReference type="ARBA" id="ARBA00023125"/>
    </source>
</evidence>
<comment type="caution">
    <text evidence="6">The sequence shown here is derived from an EMBL/GenBank/DDBJ whole genome shotgun (WGS) entry which is preliminary data.</text>
</comment>
<dbReference type="Proteomes" id="UP000523431">
    <property type="component" value="Unassembled WGS sequence"/>
</dbReference>
<dbReference type="SMART" id="SM00342">
    <property type="entry name" value="HTH_ARAC"/>
    <property type="match status" value="1"/>
</dbReference>
<dbReference type="SUPFAM" id="SSF46689">
    <property type="entry name" value="Homeodomain-like"/>
    <property type="match status" value="2"/>
</dbReference>
<keyword evidence="2 6" id="KW-0238">DNA-binding</keyword>
<evidence type="ECO:0000313" key="6">
    <source>
        <dbReference type="EMBL" id="MBB4537177.1"/>
    </source>
</evidence>
<dbReference type="InterPro" id="IPR009057">
    <property type="entry name" value="Homeodomain-like_sf"/>
</dbReference>
<dbReference type="RefSeq" id="WP_183842921.1">
    <property type="nucleotide sequence ID" value="NZ_JACIHU010000008.1"/>
</dbReference>
<feature type="domain" description="HTH araC/xylS-type" evidence="4">
    <location>
        <begin position="239"/>
        <end position="339"/>
    </location>
</feature>
<dbReference type="GO" id="GO:0043565">
    <property type="term" value="F:sequence-specific DNA binding"/>
    <property type="evidence" value="ECO:0007669"/>
    <property type="project" value="InterPro"/>
</dbReference>
<dbReference type="AlphaFoldDB" id="A0A7W6ZK30"/>
<sequence>MSVNSEVHAAGSFLHHPAAQSPIFSETACSGTDPDALSEILSTSTSPIKAAAQANASIAYRCNFVSAGDLAIADCAYEGAISLRREAPNSKVIIFLPVEGDAIFNAGQEAIHSVPGRGAILGAGRATGARLLGRRRHLGLFVDQARINGHLTHMFERTITGDADFHPHIDLTTGPGLLLQQLVTNLHRGLGGGGLLQESPLAVSALCDATIYLLLENFPHRYSNELALPAPAPAPRHVKWAIDFMHARIAEPISLSDIATAAKVSIRTLQQGFRQFRNTTPIGYLHEIRMVAAHRDLLESGAKQAVADVALRWGFTHLGRFAAEYRKRFGELPSQTLRG</sequence>
<dbReference type="Proteomes" id="UP000557344">
    <property type="component" value="Unassembled WGS sequence"/>
</dbReference>
<dbReference type="Pfam" id="PF12833">
    <property type="entry name" value="HTH_18"/>
    <property type="match status" value="1"/>
</dbReference>
<keyword evidence="1" id="KW-0805">Transcription regulation</keyword>
<dbReference type="InterPro" id="IPR035418">
    <property type="entry name" value="AraC-bd_2"/>
</dbReference>
<keyword evidence="3" id="KW-0804">Transcription</keyword>
<dbReference type="InterPro" id="IPR050204">
    <property type="entry name" value="AraC_XylS_family_regulators"/>
</dbReference>
<dbReference type="InterPro" id="IPR018060">
    <property type="entry name" value="HTH_AraC"/>
</dbReference>
<dbReference type="Pfam" id="PF14525">
    <property type="entry name" value="AraC_binding_2"/>
    <property type="match status" value="1"/>
</dbReference>
<proteinExistence type="predicted"/>
<dbReference type="Gene3D" id="1.10.10.60">
    <property type="entry name" value="Homeodomain-like"/>
    <property type="match status" value="1"/>
</dbReference>
<evidence type="ECO:0000256" key="1">
    <source>
        <dbReference type="ARBA" id="ARBA00023015"/>
    </source>
</evidence>
<name>A0A7W6ZK30_RHIET</name>
<dbReference type="PROSITE" id="PS01124">
    <property type="entry name" value="HTH_ARAC_FAMILY_2"/>
    <property type="match status" value="1"/>
</dbReference>
<evidence type="ECO:0000313" key="5">
    <source>
        <dbReference type="EMBL" id="MBB4481208.1"/>
    </source>
</evidence>
<dbReference type="PROSITE" id="PS00041">
    <property type="entry name" value="HTH_ARAC_FAMILY_1"/>
    <property type="match status" value="1"/>
</dbReference>
<gene>
    <name evidence="5" type="ORF">GGE46_003804</name>
    <name evidence="6" type="ORF">GGE57_003941</name>
</gene>
<organism evidence="6 7">
    <name type="scientific">Rhizobium etli</name>
    <dbReference type="NCBI Taxonomy" id="29449"/>
    <lineage>
        <taxon>Bacteria</taxon>
        <taxon>Pseudomonadati</taxon>
        <taxon>Pseudomonadota</taxon>
        <taxon>Alphaproteobacteria</taxon>
        <taxon>Hyphomicrobiales</taxon>
        <taxon>Rhizobiaceae</taxon>
        <taxon>Rhizobium/Agrobacterium group</taxon>
        <taxon>Rhizobium</taxon>
    </lineage>
</organism>
<dbReference type="EMBL" id="JACIID010000008">
    <property type="protein sequence ID" value="MBB4537177.1"/>
    <property type="molecule type" value="Genomic_DNA"/>
</dbReference>
<reference evidence="7 8" key="1">
    <citation type="submission" date="2020-08" db="EMBL/GenBank/DDBJ databases">
        <title>Genomic Encyclopedia of Type Strains, Phase IV (KMG-V): Genome sequencing to study the core and pangenomes of soil and plant-associated prokaryotes.</title>
        <authorList>
            <person name="Whitman W."/>
        </authorList>
    </citation>
    <scope>NUCLEOTIDE SEQUENCE [LARGE SCALE GENOMIC DNA]</scope>
    <source>
        <strain evidence="5 8">SEMIA 471</strain>
        <strain evidence="6 7">SEMIA 489</strain>
    </source>
</reference>
<accession>A0A7W6ZK30</accession>
<evidence type="ECO:0000259" key="4">
    <source>
        <dbReference type="PROSITE" id="PS01124"/>
    </source>
</evidence>
<protein>
    <submittedName>
        <fullName evidence="6">AraC-like DNA-binding protein</fullName>
    </submittedName>
</protein>
<dbReference type="EMBL" id="JACIHU010000008">
    <property type="protein sequence ID" value="MBB4481208.1"/>
    <property type="molecule type" value="Genomic_DNA"/>
</dbReference>
<dbReference type="PANTHER" id="PTHR46796">
    <property type="entry name" value="HTH-TYPE TRANSCRIPTIONAL ACTIVATOR RHAS-RELATED"/>
    <property type="match status" value="1"/>
</dbReference>
<evidence type="ECO:0000256" key="3">
    <source>
        <dbReference type="ARBA" id="ARBA00023163"/>
    </source>
</evidence>
<dbReference type="InterPro" id="IPR018062">
    <property type="entry name" value="HTH_AraC-typ_CS"/>
</dbReference>
<dbReference type="GO" id="GO:0003700">
    <property type="term" value="F:DNA-binding transcription factor activity"/>
    <property type="evidence" value="ECO:0007669"/>
    <property type="project" value="InterPro"/>
</dbReference>